<protein>
    <submittedName>
        <fullName evidence="1">Eukaryotic initiation factor</fullName>
    </submittedName>
</protein>
<proteinExistence type="predicted"/>
<gene>
    <name evidence="1" type="ORF">OWV82_000814</name>
</gene>
<dbReference type="EMBL" id="CM051394">
    <property type="protein sequence ID" value="KAJ4727769.1"/>
    <property type="molecule type" value="Genomic_DNA"/>
</dbReference>
<comment type="caution">
    <text evidence="1">The sequence shown here is derived from an EMBL/GenBank/DDBJ whole genome shotgun (WGS) entry which is preliminary data.</text>
</comment>
<evidence type="ECO:0000313" key="2">
    <source>
        <dbReference type="Proteomes" id="UP001164539"/>
    </source>
</evidence>
<organism evidence="1 2">
    <name type="scientific">Melia azedarach</name>
    <name type="common">Chinaberry tree</name>
    <dbReference type="NCBI Taxonomy" id="155640"/>
    <lineage>
        <taxon>Eukaryota</taxon>
        <taxon>Viridiplantae</taxon>
        <taxon>Streptophyta</taxon>
        <taxon>Embryophyta</taxon>
        <taxon>Tracheophyta</taxon>
        <taxon>Spermatophyta</taxon>
        <taxon>Magnoliopsida</taxon>
        <taxon>eudicotyledons</taxon>
        <taxon>Gunneridae</taxon>
        <taxon>Pentapetalae</taxon>
        <taxon>rosids</taxon>
        <taxon>malvids</taxon>
        <taxon>Sapindales</taxon>
        <taxon>Meliaceae</taxon>
        <taxon>Melia</taxon>
    </lineage>
</organism>
<accession>A0ACC1YXK8</accession>
<keyword evidence="2" id="KW-1185">Reference proteome</keyword>
<evidence type="ECO:0000313" key="1">
    <source>
        <dbReference type="EMBL" id="KAJ4727769.1"/>
    </source>
</evidence>
<dbReference type="Proteomes" id="UP001164539">
    <property type="component" value="Chromosome 1"/>
</dbReference>
<keyword evidence="1" id="KW-0396">Initiation factor</keyword>
<sequence length="72" mass="7902">MVRSENKFGSALSWADEVELEEAAAAAAGAQAHSVQKPNPFGNARPREVVLQERGVDWKNIDNEIEQPSLLQ</sequence>
<keyword evidence="1" id="KW-0648">Protein biosynthesis</keyword>
<name>A0ACC1YXK8_MELAZ</name>
<reference evidence="1 2" key="1">
    <citation type="journal article" date="2023" name="Science">
        <title>Complex scaffold remodeling in plant triterpene biosynthesis.</title>
        <authorList>
            <person name="De La Pena R."/>
            <person name="Hodgson H."/>
            <person name="Liu J.C."/>
            <person name="Stephenson M.J."/>
            <person name="Martin A.C."/>
            <person name="Owen C."/>
            <person name="Harkess A."/>
            <person name="Leebens-Mack J."/>
            <person name="Jimenez L.E."/>
            <person name="Osbourn A."/>
            <person name="Sattely E.S."/>
        </authorList>
    </citation>
    <scope>NUCLEOTIDE SEQUENCE [LARGE SCALE GENOMIC DNA]</scope>
    <source>
        <strain evidence="2">cv. JPN11</strain>
        <tissue evidence="1">Leaf</tissue>
    </source>
</reference>